<gene>
    <name evidence="3" type="ORF">BTUL_0036g00560</name>
</gene>
<evidence type="ECO:0000259" key="2">
    <source>
        <dbReference type="PROSITE" id="PS50030"/>
    </source>
</evidence>
<feature type="region of interest" description="Disordered" evidence="1">
    <location>
        <begin position="125"/>
        <end position="223"/>
    </location>
</feature>
<evidence type="ECO:0000256" key="1">
    <source>
        <dbReference type="SAM" id="MobiDB-lite"/>
    </source>
</evidence>
<proteinExistence type="predicted"/>
<dbReference type="AlphaFoldDB" id="A0A4Z1ETM7"/>
<feature type="compositionally biased region" description="Acidic residues" evidence="1">
    <location>
        <begin position="206"/>
        <end position="223"/>
    </location>
</feature>
<dbReference type="Proteomes" id="UP000297777">
    <property type="component" value="Unassembled WGS sequence"/>
</dbReference>
<sequence>MATSPKDGDLTIETLYSLGFDRELVDFTVYHSNDDLFDAVDNLLEFRQKPAAKQKPPATHTSPIRCVIKRMNVRTSISQGNVPKRTKLNESVVEALASGEVAVKTNVPMEHNKEIVYLTGNGIKTERTLDPSTHRVSPNDSTSNGPLVDTQVKVGETVENDLLTEKNDETIDPIGNESNVVDDQGVGAGNNDYNDDGSGISADLDNPFDDNSSDDHYADDDDEGVNKKKTLFECAHNQAGEGMAELGTNDDPDESPDQWAESLLRHLQKPLTARPRHGPRSTRVVEDQDYFIKAIKIDENWSFIHQHIMDIEKEFFPSKYSCLIKKGHDRSHPDIRVLTNGCTCVKGKHKWKISLRKFGPIGARKSSPTIDEVNSWFHRSYRNTICDNQSCARPSHLLDENTAGIESRRGRRVKAWTRLSYCCQGGTGRLPHNPPCLPTGPTTEESTHSKLVGTPARMSGVTWKLPYPVE</sequence>
<reference evidence="3 4" key="1">
    <citation type="submission" date="2017-12" db="EMBL/GenBank/DDBJ databases">
        <title>Comparative genomics of Botrytis spp.</title>
        <authorList>
            <person name="Valero-Jimenez C.A."/>
            <person name="Tapia P."/>
            <person name="Veloso J."/>
            <person name="Silva-Moreno E."/>
            <person name="Staats M."/>
            <person name="Valdes J.H."/>
            <person name="Van Kan J.A.L."/>
        </authorList>
    </citation>
    <scope>NUCLEOTIDE SEQUENCE [LARGE SCALE GENOMIC DNA]</scope>
    <source>
        <strain evidence="3 4">Bt9001</strain>
    </source>
</reference>
<dbReference type="InterPro" id="IPR015940">
    <property type="entry name" value="UBA"/>
</dbReference>
<feature type="domain" description="UBA" evidence="2">
    <location>
        <begin position="5"/>
        <end position="46"/>
    </location>
</feature>
<evidence type="ECO:0000313" key="3">
    <source>
        <dbReference type="EMBL" id="TGO15764.1"/>
    </source>
</evidence>
<keyword evidence="4" id="KW-1185">Reference proteome</keyword>
<comment type="caution">
    <text evidence="3">The sequence shown here is derived from an EMBL/GenBank/DDBJ whole genome shotgun (WGS) entry which is preliminary data.</text>
</comment>
<organism evidence="3 4">
    <name type="scientific">Botrytis tulipae</name>
    <dbReference type="NCBI Taxonomy" id="87230"/>
    <lineage>
        <taxon>Eukaryota</taxon>
        <taxon>Fungi</taxon>
        <taxon>Dikarya</taxon>
        <taxon>Ascomycota</taxon>
        <taxon>Pezizomycotina</taxon>
        <taxon>Leotiomycetes</taxon>
        <taxon>Helotiales</taxon>
        <taxon>Sclerotiniaceae</taxon>
        <taxon>Botrytis</taxon>
    </lineage>
</organism>
<dbReference type="EMBL" id="PQXH01000036">
    <property type="protein sequence ID" value="TGO15764.1"/>
    <property type="molecule type" value="Genomic_DNA"/>
</dbReference>
<evidence type="ECO:0000313" key="4">
    <source>
        <dbReference type="Proteomes" id="UP000297777"/>
    </source>
</evidence>
<dbReference type="PROSITE" id="PS50030">
    <property type="entry name" value="UBA"/>
    <property type="match status" value="1"/>
</dbReference>
<dbReference type="OrthoDB" id="10360493at2759"/>
<protein>
    <recommendedName>
        <fullName evidence="2">UBA domain-containing protein</fullName>
    </recommendedName>
</protein>
<name>A0A4Z1ETM7_9HELO</name>
<feature type="compositionally biased region" description="Polar residues" evidence="1">
    <location>
        <begin position="134"/>
        <end position="145"/>
    </location>
</feature>
<accession>A0A4Z1ETM7</accession>